<sequence>MILNVGVINLQQLQPTPLSHVQLSLSENVLETLMELLKEDVVKVVRNVFDSFVMPTGANSSFITLIPKIPNPFHIKDFCPISLVGLQYQIIAKILANRLSKVIDKVVSNEQSTFISGRYILDGPLMLSEIMSWYEKKKGNMFLFKVDFKKALTLEFPIKHDLRQGDPLSPLLFIIIMEDDVVIIFDWNMQDMGNIIHVLNVFYLALGLKINVSKYNVYGLGVGQQDIEAMARNTGYGLDRFRAKLSFWKVSTLSIGGRLTLIKSVLGSLRIYYMSIFKCPESVLNSLEAMRASFFWGGSEDKRKMSWLKWENVLASFDKGGPNIGSLKAFNLTLIKKWTRRLVNNPDSIWACVIKAIHGVEASVDLMGCNFNDKAILSGADNRPLMLEKDMYDSWKSRIELYMLNRQHDRMILESVEHGPLLWPTLKEEGVTRLK</sequence>
<reference evidence="1" key="1">
    <citation type="journal article" date="2019" name="Sci. Rep.">
        <title>Draft genome of Tanacetum cinerariifolium, the natural source of mosquito coil.</title>
        <authorList>
            <person name="Yamashiro T."/>
            <person name="Shiraishi A."/>
            <person name="Satake H."/>
            <person name="Nakayama K."/>
        </authorList>
    </citation>
    <scope>NUCLEOTIDE SEQUENCE</scope>
</reference>
<gene>
    <name evidence="1" type="ORF">Tci_569522</name>
</gene>
<dbReference type="CDD" id="cd01650">
    <property type="entry name" value="RT_nLTR_like"/>
    <property type="match status" value="1"/>
</dbReference>
<dbReference type="AlphaFoldDB" id="A0A699IYS1"/>
<feature type="non-terminal residue" evidence="1">
    <location>
        <position position="435"/>
    </location>
</feature>
<name>A0A699IYS1_TANCI</name>
<proteinExistence type="predicted"/>
<dbReference type="PANTHER" id="PTHR33116:SF77">
    <property type="entry name" value="RNA-DIRECTED DNA POLYMERASE"/>
    <property type="match status" value="1"/>
</dbReference>
<comment type="caution">
    <text evidence="1">The sequence shown here is derived from an EMBL/GenBank/DDBJ whole genome shotgun (WGS) entry which is preliminary data.</text>
</comment>
<dbReference type="PANTHER" id="PTHR33116">
    <property type="entry name" value="REVERSE TRANSCRIPTASE ZINC-BINDING DOMAIN-CONTAINING PROTEIN-RELATED-RELATED"/>
    <property type="match status" value="1"/>
</dbReference>
<dbReference type="EMBL" id="BKCJ010350085">
    <property type="protein sequence ID" value="GEZ97549.1"/>
    <property type="molecule type" value="Genomic_DNA"/>
</dbReference>
<accession>A0A699IYS1</accession>
<protein>
    <recommendedName>
        <fullName evidence="2">Reverse transcriptase domain-containing protein</fullName>
    </recommendedName>
</protein>
<evidence type="ECO:0008006" key="2">
    <source>
        <dbReference type="Google" id="ProtNLM"/>
    </source>
</evidence>
<evidence type="ECO:0000313" key="1">
    <source>
        <dbReference type="EMBL" id="GEZ97549.1"/>
    </source>
</evidence>
<organism evidence="1">
    <name type="scientific">Tanacetum cinerariifolium</name>
    <name type="common">Dalmatian daisy</name>
    <name type="synonym">Chrysanthemum cinerariifolium</name>
    <dbReference type="NCBI Taxonomy" id="118510"/>
    <lineage>
        <taxon>Eukaryota</taxon>
        <taxon>Viridiplantae</taxon>
        <taxon>Streptophyta</taxon>
        <taxon>Embryophyta</taxon>
        <taxon>Tracheophyta</taxon>
        <taxon>Spermatophyta</taxon>
        <taxon>Magnoliopsida</taxon>
        <taxon>eudicotyledons</taxon>
        <taxon>Gunneridae</taxon>
        <taxon>Pentapetalae</taxon>
        <taxon>asterids</taxon>
        <taxon>campanulids</taxon>
        <taxon>Asterales</taxon>
        <taxon>Asteraceae</taxon>
        <taxon>Asteroideae</taxon>
        <taxon>Anthemideae</taxon>
        <taxon>Anthemidinae</taxon>
        <taxon>Tanacetum</taxon>
    </lineage>
</organism>